<keyword evidence="6" id="KW-1185">Reference proteome</keyword>
<organism evidence="5 6">
    <name type="scientific">Nannocystis pusilla</name>
    <dbReference type="NCBI Taxonomy" id="889268"/>
    <lineage>
        <taxon>Bacteria</taxon>
        <taxon>Pseudomonadati</taxon>
        <taxon>Myxococcota</taxon>
        <taxon>Polyangia</taxon>
        <taxon>Nannocystales</taxon>
        <taxon>Nannocystaceae</taxon>
        <taxon>Nannocystis</taxon>
    </lineage>
</organism>
<comment type="caution">
    <text evidence="5">The sequence shown here is derived from an EMBL/GenBank/DDBJ whole genome shotgun (WGS) entry which is preliminary data.</text>
</comment>
<feature type="compositionally biased region" description="Low complexity" evidence="4">
    <location>
        <begin position="39"/>
        <end position="59"/>
    </location>
</feature>
<dbReference type="Gene3D" id="3.10.100.10">
    <property type="entry name" value="Mannose-Binding Protein A, subunit A"/>
    <property type="match status" value="1"/>
</dbReference>
<dbReference type="EMBL" id="JAIRAU010000001">
    <property type="protein sequence ID" value="MBZ5708208.1"/>
    <property type="molecule type" value="Genomic_DNA"/>
</dbReference>
<dbReference type="PROSITE" id="PS51257">
    <property type="entry name" value="PROKAR_LIPOPROTEIN"/>
    <property type="match status" value="1"/>
</dbReference>
<keyword evidence="2" id="KW-0677">Repeat</keyword>
<feature type="region of interest" description="Disordered" evidence="4">
    <location>
        <begin position="29"/>
        <end position="92"/>
    </location>
</feature>
<dbReference type="Proteomes" id="UP001139031">
    <property type="component" value="Unassembled WGS sequence"/>
</dbReference>
<accession>A0ABS7TJ01</accession>
<gene>
    <name evidence="5" type="ORF">K7C98_02985</name>
</gene>
<evidence type="ECO:0000313" key="5">
    <source>
        <dbReference type="EMBL" id="MBZ5708208.1"/>
    </source>
</evidence>
<feature type="compositionally biased region" description="Low complexity" evidence="4">
    <location>
        <begin position="71"/>
        <end position="92"/>
    </location>
</feature>
<evidence type="ECO:0000313" key="6">
    <source>
        <dbReference type="Proteomes" id="UP001139031"/>
    </source>
</evidence>
<reference evidence="5" key="1">
    <citation type="submission" date="2021-08" db="EMBL/GenBank/DDBJ databases">
        <authorList>
            <person name="Stevens D.C."/>
        </authorList>
    </citation>
    <scope>NUCLEOTIDE SEQUENCE</scope>
    <source>
        <strain evidence="5">DSM 53165</strain>
    </source>
</reference>
<keyword evidence="1" id="KW-0732">Signal</keyword>
<protein>
    <submittedName>
        <fullName evidence="5">DUF4215 domain-containing protein</fullName>
    </submittedName>
</protein>
<dbReference type="InterPro" id="IPR011936">
    <property type="entry name" value="Myxo_disulph_rpt"/>
</dbReference>
<proteinExistence type="predicted"/>
<dbReference type="InterPro" id="IPR016186">
    <property type="entry name" value="C-type_lectin-like/link_sf"/>
</dbReference>
<evidence type="ECO:0000256" key="2">
    <source>
        <dbReference type="ARBA" id="ARBA00022737"/>
    </source>
</evidence>
<dbReference type="SUPFAM" id="SSF56436">
    <property type="entry name" value="C-type lectin-like"/>
    <property type="match status" value="1"/>
</dbReference>
<dbReference type="NCBIfam" id="TIGR02232">
    <property type="entry name" value="myxo_disulf_rpt"/>
    <property type="match status" value="1"/>
</dbReference>
<dbReference type="Pfam" id="PF13948">
    <property type="entry name" value="DUF4215"/>
    <property type="match status" value="1"/>
</dbReference>
<evidence type="ECO:0000256" key="4">
    <source>
        <dbReference type="SAM" id="MobiDB-lite"/>
    </source>
</evidence>
<name>A0ABS7TJ01_9BACT</name>
<dbReference type="RefSeq" id="WP_224189961.1">
    <property type="nucleotide sequence ID" value="NZ_JAIRAU010000001.1"/>
</dbReference>
<keyword evidence="3" id="KW-1015">Disulfide bond</keyword>
<sequence length="289" mass="29640">MSRASASGLVLVLALGGCTAPGLDHVSTYGYEHDGNGPSTTTEGSSSTTGEGEEGSSSSGDEEGSSGGADGSSTSDGSTATSDASTSTTADTTGAAAVCGDSIVDADEECDDGNDVADDGCHACARDRLVFASSQVFTPDLILGLAGADSLCRQLALQSGHPRWTTFVAWMSDSQTSAIDRVTPAPGRYVRPDGVMVAENFARFLSGSIAAPINIDEFGEVVLGSAWTGTRPDGAAAVGHTFCDDWTNSYYLEEEGPAGAVKQTDERWTLLPNAESCAEDNHLYCFEGA</sequence>
<dbReference type="InterPro" id="IPR016187">
    <property type="entry name" value="CTDL_fold"/>
</dbReference>
<evidence type="ECO:0000256" key="1">
    <source>
        <dbReference type="ARBA" id="ARBA00022729"/>
    </source>
</evidence>
<evidence type="ECO:0000256" key="3">
    <source>
        <dbReference type="ARBA" id="ARBA00023157"/>
    </source>
</evidence>